<feature type="compositionally biased region" description="Polar residues" evidence="1">
    <location>
        <begin position="644"/>
        <end position="657"/>
    </location>
</feature>
<name>E4X2A7_OIKDI</name>
<feature type="compositionally biased region" description="Basic and acidic residues" evidence="1">
    <location>
        <begin position="11"/>
        <end position="20"/>
    </location>
</feature>
<feature type="region of interest" description="Disordered" evidence="1">
    <location>
        <begin position="1"/>
        <end position="73"/>
    </location>
</feature>
<dbReference type="Proteomes" id="UP000001307">
    <property type="component" value="Unassembled WGS sequence"/>
</dbReference>
<gene>
    <name evidence="2" type="ORF">GSOID_T00017022001</name>
</gene>
<feature type="compositionally biased region" description="Basic and acidic residues" evidence="1">
    <location>
        <begin position="714"/>
        <end position="734"/>
    </location>
</feature>
<feature type="region of interest" description="Disordered" evidence="1">
    <location>
        <begin position="708"/>
        <end position="739"/>
    </location>
</feature>
<protein>
    <submittedName>
        <fullName evidence="2">Uncharacterized protein</fullName>
    </submittedName>
</protein>
<dbReference type="EMBL" id="FN653022">
    <property type="protein sequence ID" value="CBY07358.1"/>
    <property type="molecule type" value="Genomic_DNA"/>
</dbReference>
<dbReference type="OrthoDB" id="10681038at2759"/>
<dbReference type="AlphaFoldDB" id="E4X2A7"/>
<reference evidence="2" key="1">
    <citation type="journal article" date="2010" name="Science">
        <title>Plasticity of animal genome architecture unmasked by rapid evolution of a pelagic tunicate.</title>
        <authorList>
            <person name="Denoeud F."/>
            <person name="Henriet S."/>
            <person name="Mungpakdee S."/>
            <person name="Aury J.M."/>
            <person name="Da Silva C."/>
            <person name="Brinkmann H."/>
            <person name="Mikhaleva J."/>
            <person name="Olsen L.C."/>
            <person name="Jubin C."/>
            <person name="Canestro C."/>
            <person name="Bouquet J.M."/>
            <person name="Danks G."/>
            <person name="Poulain J."/>
            <person name="Campsteijn C."/>
            <person name="Adamski M."/>
            <person name="Cross I."/>
            <person name="Yadetie F."/>
            <person name="Muffato M."/>
            <person name="Louis A."/>
            <person name="Butcher S."/>
            <person name="Tsagkogeorga G."/>
            <person name="Konrad A."/>
            <person name="Singh S."/>
            <person name="Jensen M.F."/>
            <person name="Cong E.H."/>
            <person name="Eikeseth-Otteraa H."/>
            <person name="Noel B."/>
            <person name="Anthouard V."/>
            <person name="Porcel B.M."/>
            <person name="Kachouri-Lafond R."/>
            <person name="Nishino A."/>
            <person name="Ugolini M."/>
            <person name="Chourrout P."/>
            <person name="Nishida H."/>
            <person name="Aasland R."/>
            <person name="Huzurbazar S."/>
            <person name="Westhof E."/>
            <person name="Delsuc F."/>
            <person name="Lehrach H."/>
            <person name="Reinhardt R."/>
            <person name="Weissenbach J."/>
            <person name="Roy S.W."/>
            <person name="Artiguenave F."/>
            <person name="Postlethwait J.H."/>
            <person name="Manak J.R."/>
            <person name="Thompson E.M."/>
            <person name="Jaillon O."/>
            <person name="Du Pasquier L."/>
            <person name="Boudinot P."/>
            <person name="Liberles D.A."/>
            <person name="Volff J.N."/>
            <person name="Philippe H."/>
            <person name="Lenhard B."/>
            <person name="Roest Crollius H."/>
            <person name="Wincker P."/>
            <person name="Chourrout D."/>
        </authorList>
    </citation>
    <scope>NUCLEOTIDE SEQUENCE [LARGE SCALE GENOMIC DNA]</scope>
</reference>
<feature type="region of interest" description="Disordered" evidence="1">
    <location>
        <begin position="584"/>
        <end position="658"/>
    </location>
</feature>
<keyword evidence="3" id="KW-1185">Reference proteome</keyword>
<evidence type="ECO:0000256" key="1">
    <source>
        <dbReference type="SAM" id="MobiDB-lite"/>
    </source>
</evidence>
<feature type="compositionally biased region" description="Low complexity" evidence="1">
    <location>
        <begin position="62"/>
        <end position="72"/>
    </location>
</feature>
<evidence type="ECO:0000313" key="2">
    <source>
        <dbReference type="EMBL" id="CBY07358.1"/>
    </source>
</evidence>
<organism evidence="2">
    <name type="scientific">Oikopleura dioica</name>
    <name type="common">Tunicate</name>
    <dbReference type="NCBI Taxonomy" id="34765"/>
    <lineage>
        <taxon>Eukaryota</taxon>
        <taxon>Metazoa</taxon>
        <taxon>Chordata</taxon>
        <taxon>Tunicata</taxon>
        <taxon>Appendicularia</taxon>
        <taxon>Copelata</taxon>
        <taxon>Oikopleuridae</taxon>
        <taxon>Oikopleura</taxon>
    </lineage>
</organism>
<feature type="compositionally biased region" description="Basic and acidic residues" evidence="1">
    <location>
        <begin position="625"/>
        <end position="636"/>
    </location>
</feature>
<accession>E4X2A7</accession>
<evidence type="ECO:0000313" key="3">
    <source>
        <dbReference type="Proteomes" id="UP000001307"/>
    </source>
</evidence>
<sequence>MSLAKAVMQIHADDERRADAAESVSTVDSSLAKSSRGVGRGKRGRSASAGSCNRHGKFPRVSTKSSTTTTTTSDKDDGVDFCEFSDSNRGHSFNDNSSNLSCHPILDLDGKQIGERISTLQKPNRDFKKALQNSCKSRQGFFEDSMMNFIGGNAYRYSLTSSEWEKIEKRAKQLGEQQLFFKSIQYSDHDIVTDHESEDYDARFRLIDHAKLTKMARFQSKSGILGVLEFFYTMLDLEFVNTKTSMRIVAQNVKLCNPDLPQKYRSHENCGTNKVIIFKDSLDVTRELLHLYESATISDYIASKNMGTKRKEFGQTVKNTTAIHLSPLFSYLSCLQGITSTCAPSFKMTSCAEDGIPMPETFRNDWRSGRCEPRISSTIEDRENLISLNMALFRIYILKYKSNNSHLAALMAFRKYFDKFMEDERQKIRKILTPSSQEEDILNTRFLGTLETSTERHARFNLMVLMTRTRKFLFKNLKHRVTSVFTQLLDQYLGFLSHCPKTSTTNCNIQNYRCRDCLYSVNSAEHRLISLLLYRERVPEAYLEQRRAKMFNVVSQNQDIYIIGNFFAEHKSIDVYAYDEGSPHEELQREKKKQKAKTKSSLSSNKNVRPKLELKQRKHSTSATNDDKSAADDHAQKVAATADCDSSTNTSKQQQQLDGVGGVVVVHDNDDTTKSKQLANFTTNAFARPGTPAIGSSQHVQVFATAGSSAVVQRKQEKTPNTKTPTTEKTHQTEPDFYGKPSDFSSVWNASATHGFGNRSTGDSSSWLRDQAKCQPATEFLQWSNCSDSRRDAEIEMPAHLSTSNASFFGSTNLPAATTSCTSTATLQSQQFQSTGFDEYWTLTPSVPNSTSTAQSLLSTCVSTFPSSTTTTTTTTTAAFLSGLYDASAEPIVSIAGQSIDGLIDTATTTDVSTLDLLLEIIENC</sequence>
<dbReference type="InParanoid" id="E4X2A7"/>
<proteinExistence type="predicted"/>